<dbReference type="PANTHER" id="PTHR34067">
    <property type="entry name" value="OS04G0193200 PROTEIN"/>
    <property type="match status" value="1"/>
</dbReference>
<dbReference type="GO" id="GO:0003677">
    <property type="term" value="F:DNA binding"/>
    <property type="evidence" value="ECO:0007669"/>
    <property type="project" value="UniProtKB-KW"/>
</dbReference>
<name>A0A427AH32_ENSVE</name>
<evidence type="ECO:0000256" key="4">
    <source>
        <dbReference type="ARBA" id="ARBA00023163"/>
    </source>
</evidence>
<keyword evidence="5" id="KW-0539">Nucleus</keyword>
<evidence type="ECO:0000313" key="8">
    <source>
        <dbReference type="EMBL" id="RRT75516.1"/>
    </source>
</evidence>
<dbReference type="Gene3D" id="3.30.890.10">
    <property type="entry name" value="Methyl-cpg-binding Protein 2, Chain A"/>
    <property type="match status" value="2"/>
</dbReference>
<dbReference type="GO" id="GO:0005634">
    <property type="term" value="C:nucleus"/>
    <property type="evidence" value="ECO:0007669"/>
    <property type="project" value="UniProtKB-SubCell"/>
</dbReference>
<dbReference type="AlphaFoldDB" id="A0A427AH32"/>
<evidence type="ECO:0000256" key="3">
    <source>
        <dbReference type="ARBA" id="ARBA00023125"/>
    </source>
</evidence>
<evidence type="ECO:0000256" key="1">
    <source>
        <dbReference type="ARBA" id="ARBA00004123"/>
    </source>
</evidence>
<accession>A0A427AH32</accession>
<feature type="region of interest" description="Disordered" evidence="6">
    <location>
        <begin position="40"/>
        <end position="77"/>
    </location>
</feature>
<keyword evidence="3" id="KW-0238">DNA-binding</keyword>
<evidence type="ECO:0000256" key="5">
    <source>
        <dbReference type="ARBA" id="ARBA00023242"/>
    </source>
</evidence>
<protein>
    <recommendedName>
        <fullName evidence="7">MBD domain-containing protein</fullName>
    </recommendedName>
</protein>
<proteinExistence type="predicted"/>
<reference evidence="8 9" key="1">
    <citation type="journal article" date="2014" name="Agronomy (Basel)">
        <title>A Draft Genome Sequence for Ensete ventricosum, the Drought-Tolerant Tree Against Hunger.</title>
        <authorList>
            <person name="Harrison J."/>
            <person name="Moore K.A."/>
            <person name="Paszkiewicz K."/>
            <person name="Jones T."/>
            <person name="Grant M."/>
            <person name="Ambacheew D."/>
            <person name="Muzemil S."/>
            <person name="Studholme D.J."/>
        </authorList>
    </citation>
    <scope>NUCLEOTIDE SEQUENCE [LARGE SCALE GENOMIC DNA]</scope>
</reference>
<dbReference type="PROSITE" id="PS50982">
    <property type="entry name" value="MBD"/>
    <property type="match status" value="1"/>
</dbReference>
<organism evidence="8 9">
    <name type="scientific">Ensete ventricosum</name>
    <name type="common">Abyssinian banana</name>
    <name type="synonym">Musa ensete</name>
    <dbReference type="NCBI Taxonomy" id="4639"/>
    <lineage>
        <taxon>Eukaryota</taxon>
        <taxon>Viridiplantae</taxon>
        <taxon>Streptophyta</taxon>
        <taxon>Embryophyta</taxon>
        <taxon>Tracheophyta</taxon>
        <taxon>Spermatophyta</taxon>
        <taxon>Magnoliopsida</taxon>
        <taxon>Liliopsida</taxon>
        <taxon>Zingiberales</taxon>
        <taxon>Musaceae</taxon>
        <taxon>Ensete</taxon>
    </lineage>
</organism>
<comment type="caution">
    <text evidence="8">The sequence shown here is derived from an EMBL/GenBank/DDBJ whole genome shotgun (WGS) entry which is preliminary data.</text>
</comment>
<dbReference type="SUPFAM" id="SSF54171">
    <property type="entry name" value="DNA-binding domain"/>
    <property type="match status" value="1"/>
</dbReference>
<dbReference type="PANTHER" id="PTHR34067:SF20">
    <property type="entry name" value="OS08G0206700 PROTEIN"/>
    <property type="match status" value="1"/>
</dbReference>
<comment type="subcellular location">
    <subcellularLocation>
        <location evidence="1">Nucleus</location>
    </subcellularLocation>
</comment>
<dbReference type="EMBL" id="AMZH03002457">
    <property type="protein sequence ID" value="RRT75516.1"/>
    <property type="molecule type" value="Genomic_DNA"/>
</dbReference>
<keyword evidence="4" id="KW-0804">Transcription</keyword>
<keyword evidence="2" id="KW-0805">Transcription regulation</keyword>
<gene>
    <name evidence="8" type="ORF">B296_00022698</name>
</gene>
<dbReference type="Proteomes" id="UP000287651">
    <property type="component" value="Unassembled WGS sequence"/>
</dbReference>
<feature type="domain" description="MBD" evidence="7">
    <location>
        <begin position="73"/>
        <end position="150"/>
    </location>
</feature>
<evidence type="ECO:0000259" key="7">
    <source>
        <dbReference type="PROSITE" id="PS50982"/>
    </source>
</evidence>
<evidence type="ECO:0000313" key="9">
    <source>
        <dbReference type="Proteomes" id="UP000287651"/>
    </source>
</evidence>
<evidence type="ECO:0000256" key="6">
    <source>
        <dbReference type="SAM" id="MobiDB-lite"/>
    </source>
</evidence>
<sequence>MIHSSIFSFLQCYYNPYTGSRFYSKKQVFRHLNARNDFSPTTRETRSITSSNMKKPCTSTSQEKSIKECSSNNSPTGYGSNELPHGWIKEIRLRKYKRLLLLQQLYIDPDGEYAFRSLKDAFRYIETGDVNKCVSKPQKRCIRELHTVERELHVSLYHISLSHAIVTCSNRYQTVFIYIAFCMALLDKI</sequence>
<dbReference type="InterPro" id="IPR016177">
    <property type="entry name" value="DNA-bd_dom_sf"/>
</dbReference>
<dbReference type="InterPro" id="IPR038945">
    <property type="entry name" value="MBD13-like"/>
</dbReference>
<dbReference type="InterPro" id="IPR001739">
    <property type="entry name" value="Methyl_CpG_DNA-bd"/>
</dbReference>
<evidence type="ECO:0000256" key="2">
    <source>
        <dbReference type="ARBA" id="ARBA00023015"/>
    </source>
</evidence>